<name>A0A3R7KR58_TRYRA</name>
<evidence type="ECO:0000313" key="1">
    <source>
        <dbReference type="EMBL" id="RNE99711.1"/>
    </source>
</evidence>
<comment type="caution">
    <text evidence="1">The sequence shown here is derived from an EMBL/GenBank/DDBJ whole genome shotgun (WGS) entry which is preliminary data.</text>
</comment>
<proteinExistence type="predicted"/>
<dbReference type="GeneID" id="40331974"/>
<evidence type="ECO:0000313" key="2">
    <source>
        <dbReference type="Proteomes" id="UP000283634"/>
    </source>
</evidence>
<dbReference type="AlphaFoldDB" id="A0A3R7KR58"/>
<dbReference type="EMBL" id="MKGL01000368">
    <property type="protein sequence ID" value="RNE99711.1"/>
    <property type="molecule type" value="Genomic_DNA"/>
</dbReference>
<accession>A0A3R7KR58</accession>
<dbReference type="Proteomes" id="UP000283634">
    <property type="component" value="Unassembled WGS sequence"/>
</dbReference>
<keyword evidence="1" id="KW-0418">Kinase</keyword>
<organism evidence="1 2">
    <name type="scientific">Trypanosoma rangeli</name>
    <dbReference type="NCBI Taxonomy" id="5698"/>
    <lineage>
        <taxon>Eukaryota</taxon>
        <taxon>Discoba</taxon>
        <taxon>Euglenozoa</taxon>
        <taxon>Kinetoplastea</taxon>
        <taxon>Metakinetoplastina</taxon>
        <taxon>Trypanosomatida</taxon>
        <taxon>Trypanosomatidae</taxon>
        <taxon>Trypanosoma</taxon>
        <taxon>Herpetosoma</taxon>
    </lineage>
</organism>
<keyword evidence="2" id="KW-1185">Reference proteome</keyword>
<gene>
    <name evidence="1" type="ORF">TraAM80_08041</name>
</gene>
<dbReference type="RefSeq" id="XP_029235352.1">
    <property type="nucleotide sequence ID" value="XM_029384803.1"/>
</dbReference>
<dbReference type="GO" id="GO:0016301">
    <property type="term" value="F:kinase activity"/>
    <property type="evidence" value="ECO:0007669"/>
    <property type="project" value="UniProtKB-KW"/>
</dbReference>
<sequence length="186" mass="21115">MSTLPPLPTICILSVRYVTESFVAERQTECWTFLSAVVERHFFFIWVCHPQMVRLLWLEPHLNKYASVCSTILGGTPRCGKGSECSTHKLGRENSVMLPMPLNEDALDQLRVMSRHRPDCQVSTSSLRIHSFLRCLLWGIRCQWSRRFGKKVQLGNLIDCGSFCGGSFWIISRPLHSGGGKNSQSK</sequence>
<reference evidence="1 2" key="1">
    <citation type="journal article" date="2018" name="BMC Genomics">
        <title>Genomic comparison of Trypanosoma conorhini and Trypanosoma rangeli to Trypanosoma cruzi strains of high and low virulence.</title>
        <authorList>
            <person name="Bradwell K.R."/>
            <person name="Koparde V.N."/>
            <person name="Matveyev A.V."/>
            <person name="Serrano M.G."/>
            <person name="Alves J.M."/>
            <person name="Parikh H."/>
            <person name="Huang B."/>
            <person name="Lee V."/>
            <person name="Espinosa-Alvarez O."/>
            <person name="Ortiz P.A."/>
            <person name="Costa-Martins A.G."/>
            <person name="Teixeira M.M."/>
            <person name="Buck G.A."/>
        </authorList>
    </citation>
    <scope>NUCLEOTIDE SEQUENCE [LARGE SCALE GENOMIC DNA]</scope>
    <source>
        <strain evidence="1 2">AM80</strain>
    </source>
</reference>
<keyword evidence="1" id="KW-0808">Transferase</keyword>
<protein>
    <submittedName>
        <fullName evidence="1">Protein kinase</fullName>
    </submittedName>
</protein>